<dbReference type="RefSeq" id="XP_013345259.1">
    <property type="nucleotide sequence ID" value="XM_013489805.1"/>
</dbReference>
<accession>A0A074YLS8</accession>
<evidence type="ECO:0000256" key="1">
    <source>
        <dbReference type="SAM" id="Coils"/>
    </source>
</evidence>
<evidence type="ECO:0000259" key="2">
    <source>
        <dbReference type="Pfam" id="PF20882"/>
    </source>
</evidence>
<keyword evidence="4" id="KW-1185">Reference proteome</keyword>
<reference evidence="3 4" key="1">
    <citation type="journal article" date="2014" name="BMC Genomics">
        <title>Genome sequencing of four Aureobasidium pullulans varieties: biotechnological potential, stress tolerance, and description of new species.</title>
        <authorList>
            <person name="Gostin Ar C."/>
            <person name="Ohm R.A."/>
            <person name="Kogej T."/>
            <person name="Sonjak S."/>
            <person name="Turk M."/>
            <person name="Zajc J."/>
            <person name="Zalar P."/>
            <person name="Grube M."/>
            <person name="Sun H."/>
            <person name="Han J."/>
            <person name="Sharma A."/>
            <person name="Chiniquy J."/>
            <person name="Ngan C.Y."/>
            <person name="Lipzen A."/>
            <person name="Barry K."/>
            <person name="Grigoriev I.V."/>
            <person name="Gunde-Cimerman N."/>
        </authorList>
    </citation>
    <scope>NUCLEOTIDE SEQUENCE [LARGE SCALE GENOMIC DNA]</scope>
    <source>
        <strain evidence="3 4">EXF-2481</strain>
    </source>
</reference>
<dbReference type="InterPro" id="IPR037475">
    <property type="entry name" value="Sos7"/>
</dbReference>
<evidence type="ECO:0000313" key="3">
    <source>
        <dbReference type="EMBL" id="KEQ97014.1"/>
    </source>
</evidence>
<dbReference type="OMA" id="RIMIEEM"/>
<sequence length="253" mass="28271">MPSTEDESSLTILSLAEPLLAAHDSADRLTRSALDAELEHYKDLFSKLRFSYVEQVTKERFLKAIVAHPPDLVDAAENARLEDHLAQAKAALKAKKHHTNQTVHELQQLATRLAQSHELIQLQTTQLHSLPNDIQNLDATIANLKAAQDTPSDLPMLNLPLHSTTSLLSDKHSELARLDRDLADLQSTLPDKKRRVASLKADLEPIQSRKRSAISDAQEVQKKRGQHALAQDLDERGKWLKSVDTALHLMLLV</sequence>
<dbReference type="Pfam" id="PF20882">
    <property type="entry name" value="Sos7"/>
    <property type="match status" value="1"/>
</dbReference>
<name>A0A074YLS8_AURSE</name>
<keyword evidence="1" id="KW-0175">Coiled coil</keyword>
<proteinExistence type="predicted"/>
<dbReference type="AlphaFoldDB" id="A0A074YLS8"/>
<dbReference type="GO" id="GO:0034501">
    <property type="term" value="P:protein localization to kinetochore"/>
    <property type="evidence" value="ECO:0007669"/>
    <property type="project" value="InterPro"/>
</dbReference>
<dbReference type="PANTHER" id="PTHR37329:SF1">
    <property type="entry name" value="KINETOCHORE PROTEIN SOS7"/>
    <property type="match status" value="1"/>
</dbReference>
<evidence type="ECO:0000313" key="4">
    <source>
        <dbReference type="Proteomes" id="UP000030641"/>
    </source>
</evidence>
<feature type="coiled-coil region" evidence="1">
    <location>
        <begin position="168"/>
        <end position="202"/>
    </location>
</feature>
<dbReference type="InterPro" id="IPR048781">
    <property type="entry name" value="Sos7_CC"/>
</dbReference>
<dbReference type="GO" id="GO:0000776">
    <property type="term" value="C:kinetochore"/>
    <property type="evidence" value="ECO:0007669"/>
    <property type="project" value="InterPro"/>
</dbReference>
<protein>
    <recommendedName>
        <fullName evidence="2">Kinetochore protein Sos7 coiled-coil domain-containing protein</fullName>
    </recommendedName>
</protein>
<dbReference type="Proteomes" id="UP000030641">
    <property type="component" value="Unassembled WGS sequence"/>
</dbReference>
<organism evidence="3 4">
    <name type="scientific">Aureobasidium subglaciale (strain EXF-2481)</name>
    <name type="common">Aureobasidium pullulans var. subglaciale</name>
    <dbReference type="NCBI Taxonomy" id="1043005"/>
    <lineage>
        <taxon>Eukaryota</taxon>
        <taxon>Fungi</taxon>
        <taxon>Dikarya</taxon>
        <taxon>Ascomycota</taxon>
        <taxon>Pezizomycotina</taxon>
        <taxon>Dothideomycetes</taxon>
        <taxon>Dothideomycetidae</taxon>
        <taxon>Dothideales</taxon>
        <taxon>Saccotheciaceae</taxon>
        <taxon>Aureobasidium</taxon>
    </lineage>
</organism>
<dbReference type="OrthoDB" id="18959at2759"/>
<dbReference type="InParanoid" id="A0A074YLS8"/>
<dbReference type="GeneID" id="25365695"/>
<gene>
    <name evidence="3" type="ORF">AUEXF2481DRAFT_3689</name>
</gene>
<feature type="domain" description="Kinetochore protein Sos7 coiled-coil" evidence="2">
    <location>
        <begin position="43"/>
        <end position="117"/>
    </location>
</feature>
<dbReference type="EMBL" id="KL584755">
    <property type="protein sequence ID" value="KEQ97014.1"/>
    <property type="molecule type" value="Genomic_DNA"/>
</dbReference>
<dbReference type="PANTHER" id="PTHR37329">
    <property type="entry name" value="KINETOCHORE PROTEIN SOS7"/>
    <property type="match status" value="1"/>
</dbReference>
<dbReference type="HOGENOM" id="CLU_060160_0_0_1"/>
<dbReference type="STRING" id="1043005.A0A074YLS8"/>
<dbReference type="GO" id="GO:0051315">
    <property type="term" value="P:attachment of mitotic spindle microtubules to kinetochore"/>
    <property type="evidence" value="ECO:0007669"/>
    <property type="project" value="TreeGrafter"/>
</dbReference>